<dbReference type="Proteomes" id="UP001224890">
    <property type="component" value="Unassembled WGS sequence"/>
</dbReference>
<proteinExistence type="predicted"/>
<accession>A0AAJ0A7R1</accession>
<dbReference type="RefSeq" id="XP_060422827.1">
    <property type="nucleotide sequence ID" value="XM_060580203.1"/>
</dbReference>
<reference evidence="2" key="1">
    <citation type="submission" date="2021-06" db="EMBL/GenBank/DDBJ databases">
        <title>Comparative genomics, transcriptomics and evolutionary studies reveal genomic signatures of adaptation to plant cell wall in hemibiotrophic fungi.</title>
        <authorList>
            <consortium name="DOE Joint Genome Institute"/>
            <person name="Baroncelli R."/>
            <person name="Diaz J.F."/>
            <person name="Benocci T."/>
            <person name="Peng M."/>
            <person name="Battaglia E."/>
            <person name="Haridas S."/>
            <person name="Andreopoulos W."/>
            <person name="Labutti K."/>
            <person name="Pangilinan J."/>
            <person name="Floch G.L."/>
            <person name="Makela M.R."/>
            <person name="Henrissat B."/>
            <person name="Grigoriev I.V."/>
            <person name="Crouch J.A."/>
            <person name="De Vries R.P."/>
            <person name="Sukno S.A."/>
            <person name="Thon M.R."/>
        </authorList>
    </citation>
    <scope>NUCLEOTIDE SEQUENCE</scope>
    <source>
        <strain evidence="2">CBS 193.32</strain>
    </source>
</reference>
<feature type="compositionally biased region" description="Low complexity" evidence="1">
    <location>
        <begin position="135"/>
        <end position="146"/>
    </location>
</feature>
<evidence type="ECO:0000256" key="1">
    <source>
        <dbReference type="SAM" id="MobiDB-lite"/>
    </source>
</evidence>
<organism evidence="2 3">
    <name type="scientific">Colletotrichum godetiae</name>
    <dbReference type="NCBI Taxonomy" id="1209918"/>
    <lineage>
        <taxon>Eukaryota</taxon>
        <taxon>Fungi</taxon>
        <taxon>Dikarya</taxon>
        <taxon>Ascomycota</taxon>
        <taxon>Pezizomycotina</taxon>
        <taxon>Sordariomycetes</taxon>
        <taxon>Hypocreomycetidae</taxon>
        <taxon>Glomerellales</taxon>
        <taxon>Glomerellaceae</taxon>
        <taxon>Colletotrichum</taxon>
        <taxon>Colletotrichum acutatum species complex</taxon>
    </lineage>
</organism>
<dbReference type="AlphaFoldDB" id="A0AAJ0A7R1"/>
<name>A0AAJ0A7R1_9PEZI</name>
<feature type="region of interest" description="Disordered" evidence="1">
    <location>
        <begin position="107"/>
        <end position="155"/>
    </location>
</feature>
<evidence type="ECO:0000313" key="2">
    <source>
        <dbReference type="EMBL" id="KAK1658063.1"/>
    </source>
</evidence>
<sequence>MIVISLFWWMEKSKFEKISDVILGILYSPVLVVAAIFETRSAADIRNNRARSEEDDDTIEDAKTNLEYDPTICEVQKLRNEFEELKEMLVEISKAVSAGNACDGQASTNLIDLGEPAESSSSKKNKNEKKSVDNASAVAAAASSSSSDEERKAFI</sequence>
<protein>
    <submittedName>
        <fullName evidence="2">Uncharacterized protein</fullName>
    </submittedName>
</protein>
<evidence type="ECO:0000313" key="3">
    <source>
        <dbReference type="Proteomes" id="UP001224890"/>
    </source>
</evidence>
<dbReference type="GeneID" id="85464729"/>
<comment type="caution">
    <text evidence="2">The sequence shown here is derived from an EMBL/GenBank/DDBJ whole genome shotgun (WGS) entry which is preliminary data.</text>
</comment>
<keyword evidence="3" id="KW-1185">Reference proteome</keyword>
<gene>
    <name evidence="2" type="ORF">BDP55DRAFT_734400</name>
</gene>
<dbReference type="EMBL" id="JAHMHR010000079">
    <property type="protein sequence ID" value="KAK1658063.1"/>
    <property type="molecule type" value="Genomic_DNA"/>
</dbReference>